<dbReference type="PANTHER" id="PTHR32044">
    <property type="entry name" value="GLUCOMANNAN 4-BETA-MANNOSYLTRANSFERASE 9"/>
    <property type="match status" value="1"/>
</dbReference>
<keyword evidence="5 6" id="KW-0472">Membrane</keyword>
<feature type="transmembrane region" description="Helical" evidence="6">
    <location>
        <begin position="479"/>
        <end position="500"/>
    </location>
</feature>
<dbReference type="EMBL" id="AP025591">
    <property type="protein sequence ID" value="BDG04326.1"/>
    <property type="molecule type" value="Genomic_DNA"/>
</dbReference>
<organism evidence="7 8">
    <name type="scientific">Anaeromyxobacter oryzae</name>
    <dbReference type="NCBI Taxonomy" id="2918170"/>
    <lineage>
        <taxon>Bacteria</taxon>
        <taxon>Pseudomonadati</taxon>
        <taxon>Myxococcota</taxon>
        <taxon>Myxococcia</taxon>
        <taxon>Myxococcales</taxon>
        <taxon>Cystobacterineae</taxon>
        <taxon>Anaeromyxobacteraceae</taxon>
        <taxon>Anaeromyxobacter</taxon>
    </lineage>
</organism>
<feature type="transmembrane region" description="Helical" evidence="6">
    <location>
        <begin position="361"/>
        <end position="382"/>
    </location>
</feature>
<sequence length="522" mass="58605">MDCDAGPSPEAPAKAHIHTKMSPLELSVVVGYALLLAVLSVFGAHRYAMAYLYYRHKFRLPTPKSRFDTLPRVTIQLPIFNELYVTERLIDAVARIEYPRDLLEVQVLDDSTDETQGIARACVERHRALGLDIVYVHRTDRKGFKAGALENGLKIAKGEFVAVFDADFIPEPDYLHRTVHFFTDPGVGMVQARWGHLNRAYSILTQAQAILLDGHFVIEHTARNRSGRFFNFNGTAGIWRRAAIEAGGGWQHDTLTEDLDLSYRAQLAGWRFVYLPNIVTPAEVPVEMNAFKSQQHRWAKGSIQTALKLLPRLLKSDLPREVKHEAVMHLTANLAYLLMIPLAILLPITVVVRVSHGWYEVLFLDIPFFAAATFSVVAFYAASQREQGRTTWEQIKYLPLVMALGIGLSVNQARAVVEALMGYETAFTRTPKHGVKGAGESVAKKRYKAAVTFQPIVELGLAAYMTYGVLYLIEREVYYSLPFLVLFQVGFGYVGLASLYEGLRGRVIRWVRVLAPAPTPTE</sequence>
<gene>
    <name evidence="7" type="ORF">AMOR_33220</name>
</gene>
<evidence type="ECO:0000256" key="2">
    <source>
        <dbReference type="ARBA" id="ARBA00022679"/>
    </source>
</evidence>
<accession>A0ABM7WXU6</accession>
<evidence type="ECO:0000256" key="1">
    <source>
        <dbReference type="ARBA" id="ARBA00004308"/>
    </source>
</evidence>
<evidence type="ECO:0000256" key="3">
    <source>
        <dbReference type="ARBA" id="ARBA00022692"/>
    </source>
</evidence>
<evidence type="ECO:0000256" key="5">
    <source>
        <dbReference type="ARBA" id="ARBA00023136"/>
    </source>
</evidence>
<feature type="transmembrane region" description="Helical" evidence="6">
    <location>
        <begin position="334"/>
        <end position="355"/>
    </location>
</feature>
<protein>
    <submittedName>
        <fullName evidence="7">Glucosyltransferase</fullName>
    </submittedName>
</protein>
<keyword evidence="3 6" id="KW-0812">Transmembrane</keyword>
<keyword evidence="4 6" id="KW-1133">Transmembrane helix</keyword>
<evidence type="ECO:0000256" key="4">
    <source>
        <dbReference type="ARBA" id="ARBA00022989"/>
    </source>
</evidence>
<proteinExistence type="predicted"/>
<name>A0ABM7WXU6_9BACT</name>
<dbReference type="Pfam" id="PF13641">
    <property type="entry name" value="Glyco_tranf_2_3"/>
    <property type="match status" value="1"/>
</dbReference>
<feature type="transmembrane region" description="Helical" evidence="6">
    <location>
        <begin position="29"/>
        <end position="54"/>
    </location>
</feature>
<dbReference type="PANTHER" id="PTHR32044:SF80">
    <property type="entry name" value="XYLOGLUCAN GLYCOSYLTRANSFERASE 2-RELATED"/>
    <property type="match status" value="1"/>
</dbReference>
<dbReference type="CDD" id="cd06437">
    <property type="entry name" value="CESA_CaSu_A2"/>
    <property type="match status" value="1"/>
</dbReference>
<keyword evidence="2" id="KW-0808">Transferase</keyword>
<dbReference type="Gene3D" id="3.90.550.10">
    <property type="entry name" value="Spore Coat Polysaccharide Biosynthesis Protein SpsA, Chain A"/>
    <property type="match status" value="1"/>
</dbReference>
<evidence type="ECO:0000313" key="7">
    <source>
        <dbReference type="EMBL" id="BDG04326.1"/>
    </source>
</evidence>
<dbReference type="SUPFAM" id="SSF53448">
    <property type="entry name" value="Nucleotide-diphospho-sugar transferases"/>
    <property type="match status" value="1"/>
</dbReference>
<evidence type="ECO:0000256" key="6">
    <source>
        <dbReference type="SAM" id="Phobius"/>
    </source>
</evidence>
<feature type="transmembrane region" description="Helical" evidence="6">
    <location>
        <begin position="451"/>
        <end position="473"/>
    </location>
</feature>
<dbReference type="Proteomes" id="UP001162891">
    <property type="component" value="Chromosome"/>
</dbReference>
<reference evidence="8" key="1">
    <citation type="journal article" date="2022" name="Int. J. Syst. Evol. Microbiol.">
        <title>Anaeromyxobacter oryzae sp. nov., Anaeromyxobacter diazotrophicus sp. nov. and Anaeromyxobacter paludicola sp. nov., isolated from paddy soils.</title>
        <authorList>
            <person name="Itoh H."/>
            <person name="Xu Z."/>
            <person name="Mise K."/>
            <person name="Masuda Y."/>
            <person name="Ushijima N."/>
            <person name="Hayakawa C."/>
            <person name="Shiratori Y."/>
            <person name="Senoo K."/>
        </authorList>
    </citation>
    <scope>NUCLEOTIDE SEQUENCE [LARGE SCALE GENOMIC DNA]</scope>
    <source>
        <strain evidence="8">Red232</strain>
    </source>
</reference>
<comment type="subcellular location">
    <subcellularLocation>
        <location evidence="1">Endomembrane system</location>
    </subcellularLocation>
</comment>
<keyword evidence="8" id="KW-1185">Reference proteome</keyword>
<evidence type="ECO:0000313" key="8">
    <source>
        <dbReference type="Proteomes" id="UP001162891"/>
    </source>
</evidence>
<dbReference type="InterPro" id="IPR029044">
    <property type="entry name" value="Nucleotide-diphossugar_trans"/>
</dbReference>